<dbReference type="EMBL" id="JAGPYM010000002">
    <property type="protein sequence ID" value="KAH6899007.1"/>
    <property type="molecule type" value="Genomic_DNA"/>
</dbReference>
<keyword evidence="3" id="KW-1185">Reference proteome</keyword>
<name>A0A9P8WHD1_9HYPO</name>
<reference evidence="2 3" key="1">
    <citation type="journal article" date="2021" name="Nat. Commun.">
        <title>Genetic determinants of endophytism in the Arabidopsis root mycobiome.</title>
        <authorList>
            <person name="Mesny F."/>
            <person name="Miyauchi S."/>
            <person name="Thiergart T."/>
            <person name="Pickel B."/>
            <person name="Atanasova L."/>
            <person name="Karlsson M."/>
            <person name="Huettel B."/>
            <person name="Barry K.W."/>
            <person name="Haridas S."/>
            <person name="Chen C."/>
            <person name="Bauer D."/>
            <person name="Andreopoulos W."/>
            <person name="Pangilinan J."/>
            <person name="LaButti K."/>
            <person name="Riley R."/>
            <person name="Lipzen A."/>
            <person name="Clum A."/>
            <person name="Drula E."/>
            <person name="Henrissat B."/>
            <person name="Kohler A."/>
            <person name="Grigoriev I.V."/>
            <person name="Martin F.M."/>
            <person name="Hacquard S."/>
        </authorList>
    </citation>
    <scope>NUCLEOTIDE SEQUENCE [LARGE SCALE GENOMIC DNA]</scope>
    <source>
        <strain evidence="2 3">MPI-CAGE-CH-0241</strain>
    </source>
</reference>
<evidence type="ECO:0000256" key="1">
    <source>
        <dbReference type="SAM" id="MobiDB-lite"/>
    </source>
</evidence>
<sequence>MEAPKTAAHAANISNNPLMPPAKQQRILIWRTEVASALSLPTSSHSSDTTTTSVASPLPDDITINDDPRPTPEHAILGSPLSPTTSSSKARSFWKRISWRFSRHRRGPSSLAPDAQRTSMYRNDRPIPVVDDLDGAFQDRHSDDGANALRDKQERMQRAARLLNQGVREDAGAAVINAQRSRNGQHTVA</sequence>
<feature type="compositionally biased region" description="Low complexity" evidence="1">
    <location>
        <begin position="77"/>
        <end position="88"/>
    </location>
</feature>
<evidence type="ECO:0000313" key="2">
    <source>
        <dbReference type="EMBL" id="KAH6899007.1"/>
    </source>
</evidence>
<dbReference type="AlphaFoldDB" id="A0A9P8WHD1"/>
<comment type="caution">
    <text evidence="2">The sequence shown here is derived from an EMBL/GenBank/DDBJ whole genome shotgun (WGS) entry which is preliminary data.</text>
</comment>
<gene>
    <name evidence="2" type="ORF">B0T10DRAFT_556296</name>
</gene>
<dbReference type="Proteomes" id="UP000777438">
    <property type="component" value="Unassembled WGS sequence"/>
</dbReference>
<feature type="compositionally biased region" description="Low complexity" evidence="1">
    <location>
        <begin position="39"/>
        <end position="56"/>
    </location>
</feature>
<evidence type="ECO:0000313" key="3">
    <source>
        <dbReference type="Proteomes" id="UP000777438"/>
    </source>
</evidence>
<feature type="region of interest" description="Disordered" evidence="1">
    <location>
        <begin position="39"/>
        <end position="88"/>
    </location>
</feature>
<dbReference type="OrthoDB" id="4897217at2759"/>
<protein>
    <submittedName>
        <fullName evidence="2">Uncharacterized protein</fullName>
    </submittedName>
</protein>
<proteinExistence type="predicted"/>
<accession>A0A9P8WHD1</accession>
<organism evidence="2 3">
    <name type="scientific">Thelonectria olida</name>
    <dbReference type="NCBI Taxonomy" id="1576542"/>
    <lineage>
        <taxon>Eukaryota</taxon>
        <taxon>Fungi</taxon>
        <taxon>Dikarya</taxon>
        <taxon>Ascomycota</taxon>
        <taxon>Pezizomycotina</taxon>
        <taxon>Sordariomycetes</taxon>
        <taxon>Hypocreomycetidae</taxon>
        <taxon>Hypocreales</taxon>
        <taxon>Nectriaceae</taxon>
        <taxon>Thelonectria</taxon>
    </lineage>
</organism>